<accession>A0A0S4JIN1</accession>
<evidence type="ECO:0000313" key="3">
    <source>
        <dbReference type="Proteomes" id="UP000051952"/>
    </source>
</evidence>
<name>A0A0S4JIN1_BODSA</name>
<dbReference type="Proteomes" id="UP000051952">
    <property type="component" value="Unassembled WGS sequence"/>
</dbReference>
<reference evidence="3" key="1">
    <citation type="submission" date="2015-09" db="EMBL/GenBank/DDBJ databases">
        <authorList>
            <consortium name="Pathogen Informatics"/>
        </authorList>
    </citation>
    <scope>NUCLEOTIDE SEQUENCE [LARGE SCALE GENOMIC DNA]</scope>
    <source>
        <strain evidence="3">Lake Konstanz</strain>
    </source>
</reference>
<gene>
    <name evidence="2" type="ORF">BSAL_31850</name>
</gene>
<evidence type="ECO:0000313" key="2">
    <source>
        <dbReference type="EMBL" id="CUG91395.1"/>
    </source>
</evidence>
<evidence type="ECO:0000256" key="1">
    <source>
        <dbReference type="SAM" id="MobiDB-lite"/>
    </source>
</evidence>
<organism evidence="2 3">
    <name type="scientific">Bodo saltans</name>
    <name type="common">Flagellated protozoan</name>
    <dbReference type="NCBI Taxonomy" id="75058"/>
    <lineage>
        <taxon>Eukaryota</taxon>
        <taxon>Discoba</taxon>
        <taxon>Euglenozoa</taxon>
        <taxon>Kinetoplastea</taxon>
        <taxon>Metakinetoplastina</taxon>
        <taxon>Eubodonida</taxon>
        <taxon>Bodonidae</taxon>
        <taxon>Bodo</taxon>
    </lineage>
</organism>
<keyword evidence="3" id="KW-1185">Reference proteome</keyword>
<proteinExistence type="predicted"/>
<dbReference type="VEuPathDB" id="TriTrypDB:BSAL_31850"/>
<feature type="non-terminal residue" evidence="2">
    <location>
        <position position="1"/>
    </location>
</feature>
<protein>
    <submittedName>
        <fullName evidence="2">Uncharacterized protein</fullName>
    </submittedName>
</protein>
<dbReference type="EMBL" id="CYKH01001918">
    <property type="protein sequence ID" value="CUG91395.1"/>
    <property type="molecule type" value="Genomic_DNA"/>
</dbReference>
<feature type="region of interest" description="Disordered" evidence="1">
    <location>
        <begin position="101"/>
        <end position="158"/>
    </location>
</feature>
<dbReference type="AlphaFoldDB" id="A0A0S4JIN1"/>
<sequence>SGEHQAATAPVAVDSPVAMSTATTAPLTKHVDAVAPVVKPVAAVEPAAKPVVDAAPPVMKPSLQCNEAVASWEPPGVPPPATKQAPIFAVPSKSATRVSNEANAVPAAKQPARVAPKKETPPGRPDVAALPYTEDPTKKKTEEADATSQPTPAEAVEEDLKQTATSAVAALRAEEQKIDEQVAAAVKAEPPSQTFIQISIDADMLQYFTDPTTVTIKQIVDFIREQRPAFANATITLEVGGQTLTEGNIRGLVFNRTIITVPTTPVGG</sequence>